<sequence length="79" mass="9081">MAIVVVHTPHLVRVDKYCKVHCKHVIQDPGCGWGQEFVVEAVVSLSLLFFAFIFAWASRRYNRYRESQRQIQGDSTGQA</sequence>
<dbReference type="AlphaFoldDB" id="A0A0N5C293"/>
<dbReference type="WBParaSite" id="SPAL_0001210475.1">
    <property type="protein sequence ID" value="SPAL_0001210475.1"/>
    <property type="gene ID" value="SPAL_0001210475"/>
</dbReference>
<keyword evidence="1" id="KW-0812">Transmembrane</keyword>
<dbReference type="Proteomes" id="UP000046392">
    <property type="component" value="Unplaced"/>
</dbReference>
<evidence type="ECO:0000256" key="1">
    <source>
        <dbReference type="SAM" id="Phobius"/>
    </source>
</evidence>
<proteinExistence type="predicted"/>
<reference evidence="3" key="1">
    <citation type="submission" date="2017-02" db="UniProtKB">
        <authorList>
            <consortium name="WormBaseParasite"/>
        </authorList>
    </citation>
    <scope>IDENTIFICATION</scope>
</reference>
<feature type="transmembrane region" description="Helical" evidence="1">
    <location>
        <begin position="37"/>
        <end position="57"/>
    </location>
</feature>
<keyword evidence="2" id="KW-1185">Reference proteome</keyword>
<evidence type="ECO:0000313" key="3">
    <source>
        <dbReference type="WBParaSite" id="SPAL_0001210475.1"/>
    </source>
</evidence>
<keyword evidence="1" id="KW-1133">Transmembrane helix</keyword>
<keyword evidence="1" id="KW-0472">Membrane</keyword>
<name>A0A0N5C293_STREA</name>
<evidence type="ECO:0000313" key="2">
    <source>
        <dbReference type="Proteomes" id="UP000046392"/>
    </source>
</evidence>
<protein>
    <submittedName>
        <fullName evidence="3">Movement protein</fullName>
    </submittedName>
</protein>
<organism evidence="2 3">
    <name type="scientific">Strongyloides papillosus</name>
    <name type="common">Intestinal threadworm</name>
    <dbReference type="NCBI Taxonomy" id="174720"/>
    <lineage>
        <taxon>Eukaryota</taxon>
        <taxon>Metazoa</taxon>
        <taxon>Ecdysozoa</taxon>
        <taxon>Nematoda</taxon>
        <taxon>Chromadorea</taxon>
        <taxon>Rhabditida</taxon>
        <taxon>Tylenchina</taxon>
        <taxon>Panagrolaimomorpha</taxon>
        <taxon>Strongyloidoidea</taxon>
        <taxon>Strongyloididae</taxon>
        <taxon>Strongyloides</taxon>
    </lineage>
</organism>
<accession>A0A0N5C293</accession>